<dbReference type="Gene3D" id="1.10.357.10">
    <property type="entry name" value="Tetracycline Repressor, domain 2"/>
    <property type="match status" value="1"/>
</dbReference>
<evidence type="ECO:0000256" key="3">
    <source>
        <dbReference type="ARBA" id="ARBA00023163"/>
    </source>
</evidence>
<evidence type="ECO:0000313" key="6">
    <source>
        <dbReference type="EMBL" id="SDE14825.1"/>
    </source>
</evidence>
<keyword evidence="7" id="KW-1185">Reference proteome</keyword>
<evidence type="ECO:0000259" key="5">
    <source>
        <dbReference type="PROSITE" id="PS50977"/>
    </source>
</evidence>
<dbReference type="PANTHER" id="PTHR30055:SF160">
    <property type="entry name" value="TRANSCRIPTIONAL REGULATORY PROTEIN (PROBABLY ASNC-FAMILY)-RELATED"/>
    <property type="match status" value="1"/>
</dbReference>
<feature type="DNA-binding region" description="H-T-H motif" evidence="4">
    <location>
        <begin position="50"/>
        <end position="69"/>
    </location>
</feature>
<keyword evidence="1" id="KW-0805">Transcription regulation</keyword>
<dbReference type="InterPro" id="IPR050109">
    <property type="entry name" value="HTH-type_TetR-like_transc_reg"/>
</dbReference>
<proteinExistence type="predicted"/>
<dbReference type="STRING" id="675864.SAMN04489747_2636"/>
<keyword evidence="3" id="KW-0804">Transcription</keyword>
<dbReference type="InterPro" id="IPR009057">
    <property type="entry name" value="Homeodomain-like_sf"/>
</dbReference>
<dbReference type="Proteomes" id="UP000198546">
    <property type="component" value="Chromosome i"/>
</dbReference>
<gene>
    <name evidence="6" type="ORF">SAMN04489747_2636</name>
</gene>
<dbReference type="GO" id="GO:0045892">
    <property type="term" value="P:negative regulation of DNA-templated transcription"/>
    <property type="evidence" value="ECO:0007669"/>
    <property type="project" value="UniProtKB-ARBA"/>
</dbReference>
<dbReference type="SUPFAM" id="SSF46689">
    <property type="entry name" value="Homeodomain-like"/>
    <property type="match status" value="1"/>
</dbReference>
<dbReference type="InterPro" id="IPR001647">
    <property type="entry name" value="HTH_TetR"/>
</dbReference>
<dbReference type="PANTHER" id="PTHR30055">
    <property type="entry name" value="HTH-TYPE TRANSCRIPTIONAL REGULATOR RUTR"/>
    <property type="match status" value="1"/>
</dbReference>
<dbReference type="GO" id="GO:0003700">
    <property type="term" value="F:DNA-binding transcription factor activity"/>
    <property type="evidence" value="ECO:0007669"/>
    <property type="project" value="TreeGrafter"/>
</dbReference>
<dbReference type="SUPFAM" id="SSF48498">
    <property type="entry name" value="Tetracyclin repressor-like, C-terminal domain"/>
    <property type="match status" value="1"/>
</dbReference>
<dbReference type="PRINTS" id="PR00455">
    <property type="entry name" value="HTHTETR"/>
</dbReference>
<accession>A0A1G7ALF2</accession>
<feature type="domain" description="HTH tetR-type" evidence="5">
    <location>
        <begin position="27"/>
        <end position="87"/>
    </location>
</feature>
<name>A0A1G7ALF2_9ACTN</name>
<sequence length="218" mass="23551">MDEDRAAAASYYPAEVDTARAQRLPRDQRRAQLLAAATREFASRGFHSVAMDDVAVGAGVSKPVLYQHFASKLELYLALLDVACAELLEVVRSAIASTTRNSDRVAAAMAAFFGFVAGRGSSFRFVFESDLRTEPEVDLRIRAVHQDLAAQIGAVIAADTGLPDQEAELLGFSLIGMAETGARYWVDDPAGISRERAVELSSTLAWRGVRGFPRTTPG</sequence>
<organism evidence="6 7">
    <name type="scientific">Auraticoccus monumenti</name>
    <dbReference type="NCBI Taxonomy" id="675864"/>
    <lineage>
        <taxon>Bacteria</taxon>
        <taxon>Bacillati</taxon>
        <taxon>Actinomycetota</taxon>
        <taxon>Actinomycetes</taxon>
        <taxon>Propionibacteriales</taxon>
        <taxon>Propionibacteriaceae</taxon>
        <taxon>Auraticoccus</taxon>
    </lineage>
</organism>
<evidence type="ECO:0000313" key="7">
    <source>
        <dbReference type="Proteomes" id="UP000198546"/>
    </source>
</evidence>
<protein>
    <submittedName>
        <fullName evidence="6">DNA-binding transcriptional regulator, AcrR family</fullName>
    </submittedName>
</protein>
<dbReference type="GO" id="GO:0000976">
    <property type="term" value="F:transcription cis-regulatory region binding"/>
    <property type="evidence" value="ECO:0007669"/>
    <property type="project" value="TreeGrafter"/>
</dbReference>
<dbReference type="InterPro" id="IPR054129">
    <property type="entry name" value="DesT_TetR_C"/>
</dbReference>
<dbReference type="PROSITE" id="PS50977">
    <property type="entry name" value="HTH_TETR_2"/>
    <property type="match status" value="1"/>
</dbReference>
<dbReference type="FunFam" id="1.10.10.60:FF:000141">
    <property type="entry name" value="TetR family transcriptional regulator"/>
    <property type="match status" value="1"/>
</dbReference>
<reference evidence="6 7" key="1">
    <citation type="submission" date="2016-10" db="EMBL/GenBank/DDBJ databases">
        <authorList>
            <person name="de Groot N.N."/>
        </authorList>
    </citation>
    <scope>NUCLEOTIDE SEQUENCE [LARGE SCALE GENOMIC DNA]</scope>
    <source>
        <strain evidence="6 7">MON 2.2</strain>
    </source>
</reference>
<evidence type="ECO:0000256" key="4">
    <source>
        <dbReference type="PROSITE-ProRule" id="PRU00335"/>
    </source>
</evidence>
<evidence type="ECO:0000256" key="2">
    <source>
        <dbReference type="ARBA" id="ARBA00023125"/>
    </source>
</evidence>
<dbReference type="AlphaFoldDB" id="A0A1G7ALF2"/>
<keyword evidence="2 4" id="KW-0238">DNA-binding</keyword>
<dbReference type="EMBL" id="LT629688">
    <property type="protein sequence ID" value="SDE14825.1"/>
    <property type="molecule type" value="Genomic_DNA"/>
</dbReference>
<dbReference type="Pfam" id="PF21943">
    <property type="entry name" value="TetR_C_46"/>
    <property type="match status" value="1"/>
</dbReference>
<dbReference type="InterPro" id="IPR036271">
    <property type="entry name" value="Tet_transcr_reg_TetR-rel_C_sf"/>
</dbReference>
<evidence type="ECO:0000256" key="1">
    <source>
        <dbReference type="ARBA" id="ARBA00023015"/>
    </source>
</evidence>
<dbReference type="Pfam" id="PF00440">
    <property type="entry name" value="TetR_N"/>
    <property type="match status" value="1"/>
</dbReference>